<evidence type="ECO:0000313" key="3">
    <source>
        <dbReference type="Proteomes" id="UP001529510"/>
    </source>
</evidence>
<dbReference type="Proteomes" id="UP001529510">
    <property type="component" value="Unassembled WGS sequence"/>
</dbReference>
<protein>
    <submittedName>
        <fullName evidence="2">Uncharacterized protein</fullName>
    </submittedName>
</protein>
<feature type="region of interest" description="Disordered" evidence="1">
    <location>
        <begin position="1"/>
        <end position="69"/>
    </location>
</feature>
<feature type="compositionally biased region" description="Basic and acidic residues" evidence="1">
    <location>
        <begin position="1"/>
        <end position="29"/>
    </location>
</feature>
<reference evidence="2 3" key="1">
    <citation type="submission" date="2024-05" db="EMBL/GenBank/DDBJ databases">
        <title>Genome sequencing and assembly of Indian major carp, Cirrhinus mrigala (Hamilton, 1822).</title>
        <authorList>
            <person name="Mohindra V."/>
            <person name="Chowdhury L.M."/>
            <person name="Lal K."/>
            <person name="Jena J.K."/>
        </authorList>
    </citation>
    <scope>NUCLEOTIDE SEQUENCE [LARGE SCALE GENOMIC DNA]</scope>
    <source>
        <strain evidence="2">CM1030</strain>
        <tissue evidence="2">Blood</tissue>
    </source>
</reference>
<dbReference type="EMBL" id="JAMKFB020000001">
    <property type="protein sequence ID" value="KAL0203762.1"/>
    <property type="molecule type" value="Genomic_DNA"/>
</dbReference>
<dbReference type="AlphaFoldDB" id="A0ABD0RZ28"/>
<feature type="compositionally biased region" description="Acidic residues" evidence="1">
    <location>
        <begin position="30"/>
        <end position="40"/>
    </location>
</feature>
<name>A0ABD0RZ28_CIRMR</name>
<evidence type="ECO:0000313" key="2">
    <source>
        <dbReference type="EMBL" id="KAL0203762.1"/>
    </source>
</evidence>
<feature type="non-terminal residue" evidence="2">
    <location>
        <position position="69"/>
    </location>
</feature>
<gene>
    <name evidence="2" type="ORF">M9458_001780</name>
</gene>
<sequence>KNSLDEAHMTEIDISEDKEVGNHNYTRSEDVDDSDEDEDAQAQSKTSGVIRDNADSETTSSVATEADVK</sequence>
<keyword evidence="3" id="KW-1185">Reference proteome</keyword>
<feature type="non-terminal residue" evidence="2">
    <location>
        <position position="1"/>
    </location>
</feature>
<proteinExistence type="predicted"/>
<accession>A0ABD0RZ28</accession>
<organism evidence="2 3">
    <name type="scientific">Cirrhinus mrigala</name>
    <name type="common">Mrigala</name>
    <dbReference type="NCBI Taxonomy" id="683832"/>
    <lineage>
        <taxon>Eukaryota</taxon>
        <taxon>Metazoa</taxon>
        <taxon>Chordata</taxon>
        <taxon>Craniata</taxon>
        <taxon>Vertebrata</taxon>
        <taxon>Euteleostomi</taxon>
        <taxon>Actinopterygii</taxon>
        <taxon>Neopterygii</taxon>
        <taxon>Teleostei</taxon>
        <taxon>Ostariophysi</taxon>
        <taxon>Cypriniformes</taxon>
        <taxon>Cyprinidae</taxon>
        <taxon>Labeoninae</taxon>
        <taxon>Labeonini</taxon>
        <taxon>Cirrhinus</taxon>
    </lineage>
</organism>
<comment type="caution">
    <text evidence="2">The sequence shown here is derived from an EMBL/GenBank/DDBJ whole genome shotgun (WGS) entry which is preliminary data.</text>
</comment>
<evidence type="ECO:0000256" key="1">
    <source>
        <dbReference type="SAM" id="MobiDB-lite"/>
    </source>
</evidence>